<feature type="domain" description="Initiator Rep protein WH1" evidence="3">
    <location>
        <begin position="26"/>
        <end position="168"/>
    </location>
</feature>
<geneLocation type="plasmid" evidence="4 5">
    <name>pHP-187</name>
</geneLocation>
<dbReference type="AlphaFoldDB" id="E4PSD2"/>
<dbReference type="EMBL" id="CP001980">
    <property type="protein sequence ID" value="ADQ00167.1"/>
    <property type="molecule type" value="Genomic_DNA"/>
</dbReference>
<dbReference type="Pfam" id="PF01051">
    <property type="entry name" value="Rep3_N"/>
    <property type="match status" value="1"/>
</dbReference>
<dbReference type="HOGENOM" id="CLU_672341_0_0_6"/>
<reference evidence="5" key="2">
    <citation type="submission" date="2010-02" db="EMBL/GenBank/DDBJ databases">
        <title>Complete genome sequence of Marinobacter adhaerens type strain (HP15).</title>
        <authorList>
            <person name="Gaerdes A.A.M."/>
            <person name="Kaeppel E."/>
            <person name="Shezad A."/>
            <person name="Seebah S."/>
            <person name="Teeling H."/>
            <person name="Yarza P."/>
            <person name="Gloeckner F.O."/>
            <person name="Ullrich M.S."/>
        </authorList>
    </citation>
    <scope>NUCLEOTIDE SEQUENCE [LARGE SCALE GENOMIC DNA]</scope>
    <source>
        <strain evidence="5">DSM 23420 / HP15</strain>
        <plasmid evidence="5">Plasmid pHP-187</plasmid>
    </source>
</reference>
<dbReference type="Pfam" id="PF21205">
    <property type="entry name" value="Rep3_C"/>
    <property type="match status" value="1"/>
</dbReference>
<dbReference type="PATRIC" id="fig|225937.3.peg.4373"/>
<dbReference type="InterPro" id="IPR036388">
    <property type="entry name" value="WH-like_DNA-bd_sf"/>
</dbReference>
<keyword evidence="4" id="KW-0614">Plasmid</keyword>
<comment type="similarity">
    <text evidence="1">Belongs to the initiator RepB protein family.</text>
</comment>
<proteinExistence type="inferred from homology"/>
<evidence type="ECO:0000313" key="5">
    <source>
        <dbReference type="Proteomes" id="UP000007077"/>
    </source>
</evidence>
<evidence type="ECO:0000313" key="4">
    <source>
        <dbReference type="EMBL" id="ADQ00167.1"/>
    </source>
</evidence>
<dbReference type="GO" id="GO:0003887">
    <property type="term" value="F:DNA-directed DNA polymerase activity"/>
    <property type="evidence" value="ECO:0007669"/>
    <property type="project" value="InterPro"/>
</dbReference>
<gene>
    <name evidence="4" type="ordered locus">HP15_p187g170</name>
</gene>
<dbReference type="KEGG" id="mad:HP15_p187g170"/>
<accession>E4PSD2</accession>
<reference evidence="4 5" key="1">
    <citation type="journal article" date="2010" name="Stand. Genomic Sci.">
        <title>Complete genome sequence of Marinobacter adhaerens type strain (HP15), a diatom-interacting marine microorganism.</title>
        <authorList>
            <person name="Gardes A."/>
            <person name="Kaeppel E."/>
            <person name="Shehzad A."/>
            <person name="Seebah S."/>
            <person name="Teeling H."/>
            <person name="Yarza P."/>
            <person name="Glockner F.O."/>
            <person name="Grossart H.P."/>
            <person name="Ullrich M.S."/>
        </authorList>
    </citation>
    <scope>NUCLEOTIDE SEQUENCE [LARGE SCALE GENOMIC DNA]</scope>
    <source>
        <strain evidence="5">DSM 23420 / HP15</strain>
        <plasmid evidence="5">Plasmid pHP-187</plasmid>
    </source>
</reference>
<dbReference type="RefSeq" id="WP_014579456.1">
    <property type="nucleotide sequence ID" value="NC_017507.1"/>
</dbReference>
<evidence type="ECO:0000256" key="2">
    <source>
        <dbReference type="SAM" id="MobiDB-lite"/>
    </source>
</evidence>
<sequence>MTGEASIDMEDQRQLSLIDEETPNLKVVKANALVEAQYELTGKAHKLVLVAMAQIRKDQTQLFEQVFAVPDLVRLIGASETSSYTDLNRIAKDLMKRQVEIRNDETGEFELYQWVTKAWCKKGHFGIRFSEDLKPFLIGLVGKYTLYELGAILRMTSNYAIRLFELLKQYDGLKSRTFSLDPDMTKSHPSWENFPKLMGYDNRTGSYTRFNNVKQRILMPAIKQVQDFTEFKQVNFKVIRFQRKAVAIQFTWQTSSALEHVTDHPLYPELVGIGVSKDTIRKIFTEYDEDRIARNLSYVKQKHKEGKIKNPPAYLMDALAEDYVEPELDFRNPVRPIKDVTPYDGQKDQASKVGDLRASSHPLYKDCDNEHEFKLLLAAERERGEPFESFNEFHQYQLHKKFNRA</sequence>
<dbReference type="Gene3D" id="1.10.10.10">
    <property type="entry name" value="Winged helix-like DNA-binding domain superfamily/Winged helix DNA-binding domain"/>
    <property type="match status" value="2"/>
</dbReference>
<dbReference type="InterPro" id="IPR000525">
    <property type="entry name" value="Initiator_Rep_WH1"/>
</dbReference>
<dbReference type="InterPro" id="IPR036390">
    <property type="entry name" value="WH_DNA-bd_sf"/>
</dbReference>
<dbReference type="Proteomes" id="UP000007077">
    <property type="component" value="Plasmid pHP-187"/>
</dbReference>
<feature type="region of interest" description="Disordered" evidence="2">
    <location>
        <begin position="335"/>
        <end position="355"/>
    </location>
</feature>
<dbReference type="SUPFAM" id="SSF46785">
    <property type="entry name" value="Winged helix' DNA-binding domain"/>
    <property type="match status" value="2"/>
</dbReference>
<organism evidence="4 5">
    <name type="scientific">Marinobacter adhaerens (strain DSM 23420 / HP15)</name>
    <dbReference type="NCBI Taxonomy" id="225937"/>
    <lineage>
        <taxon>Bacteria</taxon>
        <taxon>Pseudomonadati</taxon>
        <taxon>Pseudomonadota</taxon>
        <taxon>Gammaproteobacteria</taxon>
        <taxon>Pseudomonadales</taxon>
        <taxon>Marinobacteraceae</taxon>
        <taxon>Marinobacter</taxon>
    </lineage>
</organism>
<evidence type="ECO:0000256" key="1">
    <source>
        <dbReference type="ARBA" id="ARBA00038283"/>
    </source>
</evidence>
<evidence type="ECO:0000259" key="3">
    <source>
        <dbReference type="Pfam" id="PF01051"/>
    </source>
</evidence>
<name>E4PSD2_MARAH</name>
<protein>
    <submittedName>
        <fullName evidence="4">Initiator RepB protein</fullName>
    </submittedName>
</protein>
<dbReference type="GO" id="GO:0006270">
    <property type="term" value="P:DNA replication initiation"/>
    <property type="evidence" value="ECO:0007669"/>
    <property type="project" value="InterPro"/>
</dbReference>